<dbReference type="Proteomes" id="UP001209540">
    <property type="component" value="Unassembled WGS sequence"/>
</dbReference>
<dbReference type="EMBL" id="JAIXMP010000003">
    <property type="protein sequence ID" value="KAI9275594.1"/>
    <property type="molecule type" value="Genomic_DNA"/>
</dbReference>
<sequence>MAGASAFGFHPHFAGFWHRFTGKALGASMWFWMMYRAKQDGPVLLVIYFLRKAWIFIIVHVFNLQIQIYYRACNTLGIITTAMTTVKNTTRFTCTNELLF</sequence>
<keyword evidence="1" id="KW-1133">Transmembrane helix</keyword>
<name>A0AAD5K9D5_9FUNG</name>
<dbReference type="AlphaFoldDB" id="A0AAD5K9D5"/>
<organism evidence="2 3">
    <name type="scientific">Phascolomyces articulosus</name>
    <dbReference type="NCBI Taxonomy" id="60185"/>
    <lineage>
        <taxon>Eukaryota</taxon>
        <taxon>Fungi</taxon>
        <taxon>Fungi incertae sedis</taxon>
        <taxon>Mucoromycota</taxon>
        <taxon>Mucoromycotina</taxon>
        <taxon>Mucoromycetes</taxon>
        <taxon>Mucorales</taxon>
        <taxon>Lichtheimiaceae</taxon>
        <taxon>Phascolomyces</taxon>
    </lineage>
</organism>
<dbReference type="PANTHER" id="PTHR36987">
    <property type="entry name" value="NADH DEHYDROGENASE [UBIQUINONE] 1 BETA SUBCOMPLEX SUBUNIT 2-LIKE"/>
    <property type="match status" value="1"/>
</dbReference>
<accession>A0AAD5K9D5</accession>
<feature type="transmembrane region" description="Helical" evidence="1">
    <location>
        <begin position="42"/>
        <end position="62"/>
    </location>
</feature>
<keyword evidence="3" id="KW-1185">Reference proteome</keyword>
<dbReference type="GO" id="GO:0005743">
    <property type="term" value="C:mitochondrial inner membrane"/>
    <property type="evidence" value="ECO:0007669"/>
    <property type="project" value="InterPro"/>
</dbReference>
<keyword evidence="1" id="KW-0812">Transmembrane</keyword>
<keyword evidence="1" id="KW-0472">Membrane</keyword>
<reference evidence="2" key="1">
    <citation type="journal article" date="2022" name="IScience">
        <title>Evolution of zygomycete secretomes and the origins of terrestrial fungal ecologies.</title>
        <authorList>
            <person name="Chang Y."/>
            <person name="Wang Y."/>
            <person name="Mondo S."/>
            <person name="Ahrendt S."/>
            <person name="Andreopoulos W."/>
            <person name="Barry K."/>
            <person name="Beard J."/>
            <person name="Benny G.L."/>
            <person name="Blankenship S."/>
            <person name="Bonito G."/>
            <person name="Cuomo C."/>
            <person name="Desiro A."/>
            <person name="Gervers K.A."/>
            <person name="Hundley H."/>
            <person name="Kuo A."/>
            <person name="LaButti K."/>
            <person name="Lang B.F."/>
            <person name="Lipzen A."/>
            <person name="O'Donnell K."/>
            <person name="Pangilinan J."/>
            <person name="Reynolds N."/>
            <person name="Sandor L."/>
            <person name="Smith M.E."/>
            <person name="Tsang A."/>
            <person name="Grigoriev I.V."/>
            <person name="Stajich J.E."/>
            <person name="Spatafora J.W."/>
        </authorList>
    </citation>
    <scope>NUCLEOTIDE SEQUENCE</scope>
    <source>
        <strain evidence="2">RSA 2281</strain>
    </source>
</reference>
<evidence type="ECO:0000313" key="3">
    <source>
        <dbReference type="Proteomes" id="UP001209540"/>
    </source>
</evidence>
<protein>
    <submittedName>
        <fullName evidence="2">Uncharacterized protein</fullName>
    </submittedName>
</protein>
<dbReference type="PANTHER" id="PTHR36987:SF1">
    <property type="entry name" value="NADH DEHYDROGENASE [UBIQUINONE] 1 BETA SUBCOMPLEX SUBUNIT 2"/>
    <property type="match status" value="1"/>
</dbReference>
<dbReference type="InterPro" id="IPR044980">
    <property type="entry name" value="NDUFB2_plant/fungi"/>
</dbReference>
<comment type="caution">
    <text evidence="2">The sequence shown here is derived from an EMBL/GenBank/DDBJ whole genome shotgun (WGS) entry which is preliminary data.</text>
</comment>
<dbReference type="GO" id="GO:0045271">
    <property type="term" value="C:respiratory chain complex I"/>
    <property type="evidence" value="ECO:0007669"/>
    <property type="project" value="InterPro"/>
</dbReference>
<evidence type="ECO:0000256" key="1">
    <source>
        <dbReference type="SAM" id="Phobius"/>
    </source>
</evidence>
<proteinExistence type="predicted"/>
<gene>
    <name evidence="2" type="ORF">BDA99DRAFT_495915</name>
</gene>
<evidence type="ECO:0000313" key="2">
    <source>
        <dbReference type="EMBL" id="KAI9275594.1"/>
    </source>
</evidence>
<reference evidence="2" key="2">
    <citation type="submission" date="2023-02" db="EMBL/GenBank/DDBJ databases">
        <authorList>
            <consortium name="DOE Joint Genome Institute"/>
            <person name="Mondo S.J."/>
            <person name="Chang Y."/>
            <person name="Wang Y."/>
            <person name="Ahrendt S."/>
            <person name="Andreopoulos W."/>
            <person name="Barry K."/>
            <person name="Beard J."/>
            <person name="Benny G.L."/>
            <person name="Blankenship S."/>
            <person name="Bonito G."/>
            <person name="Cuomo C."/>
            <person name="Desiro A."/>
            <person name="Gervers K.A."/>
            <person name="Hundley H."/>
            <person name="Kuo A."/>
            <person name="LaButti K."/>
            <person name="Lang B.F."/>
            <person name="Lipzen A."/>
            <person name="O'Donnell K."/>
            <person name="Pangilinan J."/>
            <person name="Reynolds N."/>
            <person name="Sandor L."/>
            <person name="Smith M.W."/>
            <person name="Tsang A."/>
            <person name="Grigoriev I.V."/>
            <person name="Stajich J.E."/>
            <person name="Spatafora J.W."/>
        </authorList>
    </citation>
    <scope>NUCLEOTIDE SEQUENCE</scope>
    <source>
        <strain evidence="2">RSA 2281</strain>
    </source>
</reference>